<feature type="domain" description="YchJ-like middle NTF2-like" evidence="1">
    <location>
        <begin position="29"/>
        <end position="128"/>
    </location>
</feature>
<dbReference type="SUPFAM" id="SSF54427">
    <property type="entry name" value="NTF2-like"/>
    <property type="match status" value="1"/>
</dbReference>
<dbReference type="Gene3D" id="3.10.450.50">
    <property type="match status" value="1"/>
</dbReference>
<dbReference type="Proteomes" id="UP000614714">
    <property type="component" value="Unassembled WGS sequence"/>
</dbReference>
<dbReference type="InterPro" id="IPR004027">
    <property type="entry name" value="SEC_C_motif"/>
</dbReference>
<dbReference type="InterPro" id="IPR048469">
    <property type="entry name" value="YchJ-like_M"/>
</dbReference>
<keyword evidence="3" id="KW-1185">Reference proteome</keyword>
<proteinExistence type="predicted"/>
<dbReference type="PANTHER" id="PTHR33747:SF1">
    <property type="entry name" value="ADENYLATE CYCLASE-ASSOCIATED CAP C-TERMINAL DOMAIN-CONTAINING PROTEIN"/>
    <property type="match status" value="1"/>
</dbReference>
<dbReference type="InterPro" id="IPR032710">
    <property type="entry name" value="NTF2-like_dom_sf"/>
</dbReference>
<dbReference type="Pfam" id="PF02810">
    <property type="entry name" value="SEC-C"/>
    <property type="match status" value="2"/>
</dbReference>
<dbReference type="Pfam" id="PF17775">
    <property type="entry name" value="YchJ_M-like"/>
    <property type="match status" value="1"/>
</dbReference>
<reference evidence="2 3" key="1">
    <citation type="submission" date="2020-12" db="EMBL/GenBank/DDBJ databases">
        <title>Geomonas sp. Red421, isolated from paddy soil.</title>
        <authorList>
            <person name="Xu Z."/>
            <person name="Zhang Z."/>
            <person name="Masuda Y."/>
            <person name="Itoh H."/>
            <person name="Senoo K."/>
        </authorList>
    </citation>
    <scope>NUCLEOTIDE SEQUENCE [LARGE SCALE GENOMIC DNA]</scope>
    <source>
        <strain evidence="2 3">Red421</strain>
    </source>
</reference>
<evidence type="ECO:0000259" key="1">
    <source>
        <dbReference type="Pfam" id="PF17775"/>
    </source>
</evidence>
<name>A0ABS0YEX1_9BACT</name>
<evidence type="ECO:0000313" key="3">
    <source>
        <dbReference type="Proteomes" id="UP000614714"/>
    </source>
</evidence>
<dbReference type="PANTHER" id="PTHR33747">
    <property type="entry name" value="UPF0225 PROTEIN SCO1677"/>
    <property type="match status" value="1"/>
</dbReference>
<gene>
    <name evidence="2" type="ORF">JFN91_09515</name>
</gene>
<evidence type="ECO:0000313" key="2">
    <source>
        <dbReference type="EMBL" id="MBJ6750452.1"/>
    </source>
</evidence>
<accession>A0ABS0YEX1</accession>
<dbReference type="RefSeq" id="WP_199389248.1">
    <property type="nucleotide sequence ID" value="NZ_JAEMHL010000004.1"/>
</dbReference>
<comment type="caution">
    <text evidence="2">The sequence shown here is derived from an EMBL/GenBank/DDBJ whole genome shotgun (WGS) entry which is preliminary data.</text>
</comment>
<sequence>MMELCACGSGVAYAECCRPIIKGERRAETAEALMRARYAAYANVETDFILESTHPKHREGYDAEGTREWAEKSDWQGLEIVSTKAGGKDDTTGEVEFIARWKEQGQDRVHHERALFKKEKDGWLFTDGKAVTPQPIVRTSPKIGRNDPCSCGSGIKYKKCCGK</sequence>
<organism evidence="2 3">
    <name type="scientific">Geomonas anaerohicana</name>
    <dbReference type="NCBI Taxonomy" id="2798583"/>
    <lineage>
        <taxon>Bacteria</taxon>
        <taxon>Pseudomonadati</taxon>
        <taxon>Thermodesulfobacteriota</taxon>
        <taxon>Desulfuromonadia</taxon>
        <taxon>Geobacterales</taxon>
        <taxon>Geobacteraceae</taxon>
        <taxon>Geomonas</taxon>
    </lineage>
</organism>
<protein>
    <submittedName>
        <fullName evidence="2">YchJ family protein</fullName>
    </submittedName>
</protein>
<dbReference type="NCBIfam" id="NF002486">
    <property type="entry name" value="PRK01752.1"/>
    <property type="match status" value="1"/>
</dbReference>
<dbReference type="SUPFAM" id="SSF103642">
    <property type="entry name" value="Sec-C motif"/>
    <property type="match status" value="1"/>
</dbReference>
<dbReference type="NCBIfam" id="NF002449">
    <property type="entry name" value="PRK01617.1"/>
    <property type="match status" value="1"/>
</dbReference>
<dbReference type="EMBL" id="JAEMHL010000004">
    <property type="protein sequence ID" value="MBJ6750452.1"/>
    <property type="molecule type" value="Genomic_DNA"/>
</dbReference>